<name>A0A6J4MU77_9ACTN</name>
<dbReference type="AlphaFoldDB" id="A0A6J4MU77"/>
<protein>
    <submittedName>
        <fullName evidence="1">Uncharacterized protein</fullName>
    </submittedName>
</protein>
<evidence type="ECO:0000313" key="1">
    <source>
        <dbReference type="EMBL" id="CAA9368928.1"/>
    </source>
</evidence>
<accession>A0A6J4MU77</accession>
<proteinExistence type="predicted"/>
<sequence length="40" mass="4613">MTGYGSGMEDNSCEHDWTLINRDEARLVYKCTTCGELRKE</sequence>
<reference evidence="1" key="1">
    <citation type="submission" date="2020-02" db="EMBL/GenBank/DDBJ databases">
        <authorList>
            <person name="Meier V. D."/>
        </authorList>
    </citation>
    <scope>NUCLEOTIDE SEQUENCE</scope>
    <source>
        <strain evidence="1">AVDCRST_MAG47</strain>
    </source>
</reference>
<dbReference type="EMBL" id="CADCUK010000069">
    <property type="protein sequence ID" value="CAA9368928.1"/>
    <property type="molecule type" value="Genomic_DNA"/>
</dbReference>
<gene>
    <name evidence="1" type="ORF">AVDCRST_MAG47-944</name>
</gene>
<organism evidence="1">
    <name type="scientific">uncultured Nocardioidaceae bacterium</name>
    <dbReference type="NCBI Taxonomy" id="253824"/>
    <lineage>
        <taxon>Bacteria</taxon>
        <taxon>Bacillati</taxon>
        <taxon>Actinomycetota</taxon>
        <taxon>Actinomycetes</taxon>
        <taxon>Propionibacteriales</taxon>
        <taxon>Nocardioidaceae</taxon>
        <taxon>environmental samples</taxon>
    </lineage>
</organism>